<dbReference type="AlphaFoldDB" id="A0A7W8J935"/>
<feature type="transmembrane region" description="Helical" evidence="8">
    <location>
        <begin position="144"/>
        <end position="163"/>
    </location>
</feature>
<dbReference type="GO" id="GO:0009103">
    <property type="term" value="P:lipopolysaccharide biosynthetic process"/>
    <property type="evidence" value="ECO:0007669"/>
    <property type="project" value="UniProtKB-ARBA"/>
</dbReference>
<accession>A0A7W8J935</accession>
<keyword evidence="6 8" id="KW-1133">Transmembrane helix</keyword>
<feature type="transmembrane region" description="Helical" evidence="8">
    <location>
        <begin position="274"/>
        <end position="294"/>
    </location>
</feature>
<evidence type="ECO:0000313" key="9">
    <source>
        <dbReference type="EMBL" id="MBB5344932.1"/>
    </source>
</evidence>
<comment type="caution">
    <text evidence="9">The sequence shown here is derived from an EMBL/GenBank/DDBJ whole genome shotgun (WGS) entry which is preliminary data.</text>
</comment>
<evidence type="ECO:0000256" key="7">
    <source>
        <dbReference type="ARBA" id="ARBA00023136"/>
    </source>
</evidence>
<comment type="subcellular location">
    <subcellularLocation>
        <location evidence="1">Cell membrane</location>
        <topology evidence="1">Multi-pass membrane protein</topology>
    </subcellularLocation>
</comment>
<proteinExistence type="predicted"/>
<name>A0A7W8J935_9BACT</name>
<feature type="transmembrane region" description="Helical" evidence="8">
    <location>
        <begin position="91"/>
        <end position="110"/>
    </location>
</feature>
<dbReference type="PANTHER" id="PTHR33908:SF11">
    <property type="entry name" value="MEMBRANE PROTEIN"/>
    <property type="match status" value="1"/>
</dbReference>
<dbReference type="EMBL" id="JACHDZ010000004">
    <property type="protein sequence ID" value="MBB5344932.1"/>
    <property type="molecule type" value="Genomic_DNA"/>
</dbReference>
<evidence type="ECO:0008006" key="11">
    <source>
        <dbReference type="Google" id="ProtNLM"/>
    </source>
</evidence>
<protein>
    <recommendedName>
        <fullName evidence="11">Glycosyltransferase RgtA/B/C/D-like domain-containing protein</fullName>
    </recommendedName>
</protein>
<keyword evidence="4" id="KW-0808">Transferase</keyword>
<keyword evidence="5 8" id="KW-0812">Transmembrane</keyword>
<keyword evidence="3" id="KW-0328">Glycosyltransferase</keyword>
<evidence type="ECO:0000256" key="3">
    <source>
        <dbReference type="ARBA" id="ARBA00022676"/>
    </source>
</evidence>
<dbReference type="PANTHER" id="PTHR33908">
    <property type="entry name" value="MANNOSYLTRANSFERASE YKCB-RELATED"/>
    <property type="match status" value="1"/>
</dbReference>
<feature type="transmembrane region" description="Helical" evidence="8">
    <location>
        <begin position="366"/>
        <end position="392"/>
    </location>
</feature>
<organism evidence="9 10">
    <name type="scientific">Tunturiibacter lichenicola</name>
    <dbReference type="NCBI Taxonomy" id="2051959"/>
    <lineage>
        <taxon>Bacteria</taxon>
        <taxon>Pseudomonadati</taxon>
        <taxon>Acidobacteriota</taxon>
        <taxon>Terriglobia</taxon>
        <taxon>Terriglobales</taxon>
        <taxon>Acidobacteriaceae</taxon>
        <taxon>Tunturiibacter</taxon>
    </lineage>
</organism>
<feature type="transmembrane region" description="Helical" evidence="8">
    <location>
        <begin position="221"/>
        <end position="243"/>
    </location>
</feature>
<keyword evidence="7 8" id="KW-0472">Membrane</keyword>
<evidence type="ECO:0000256" key="1">
    <source>
        <dbReference type="ARBA" id="ARBA00004651"/>
    </source>
</evidence>
<feature type="transmembrane region" description="Helical" evidence="8">
    <location>
        <begin position="199"/>
        <end position="214"/>
    </location>
</feature>
<evidence type="ECO:0000256" key="2">
    <source>
        <dbReference type="ARBA" id="ARBA00022475"/>
    </source>
</evidence>
<evidence type="ECO:0000256" key="5">
    <source>
        <dbReference type="ARBA" id="ARBA00022692"/>
    </source>
</evidence>
<dbReference type="GO" id="GO:0016763">
    <property type="term" value="F:pentosyltransferase activity"/>
    <property type="evidence" value="ECO:0007669"/>
    <property type="project" value="TreeGrafter"/>
</dbReference>
<sequence length="546" mass="61505">MQRHHGSIVAMSDRSYTITRTLSSVFLVGCLLLFVIRTWHWPLMGDAALMHYVVFLMDRGMAPYRDIVDPNMPTTLLIEGAVMHLFGGNSLTWRLFDLSLLAISAIAMFVICRPYSRFAALFAASLFALIHGRDGLVELGQRDLTMTACLLLGYAFLFTGLRTDPAAHPHKNTRPSMTTLMTALFGFFCGIATTIKPSVLFLAPAVLLLAAIALRGRQQPFIAHLIAGLLGMLTPILLILVWLHHQHVTADFLRTLTQLLPYFLLLGPRSYPHLILHSISSVMLPVVLLWLPIVIVKKDWITWERAALLVAVLFGLASFYLQRKGFPYHRYPSEAFLLLLIAIDFTTVLETNPAHWRLRFTTNNKLLPSLAMAGIVVGVVFVAGGSTAHALWQDWRNQEFDTMLRADLNRLGGEKLANRLQCLDMADGCIPTLYNMRLVQSTGYLYDCYLLSNQPGAERDRSREAFWQAIMKNSPAVFVISSNDCDSATQRPGYAYQKMSRWPQFDDYLQANYHLDAERIPPHMVNSGSSPSKPLGYRIYVRNDVK</sequence>
<feature type="transmembrane region" description="Helical" evidence="8">
    <location>
        <begin position="21"/>
        <end position="40"/>
    </location>
</feature>
<dbReference type="GO" id="GO:0005886">
    <property type="term" value="C:plasma membrane"/>
    <property type="evidence" value="ECO:0007669"/>
    <property type="project" value="UniProtKB-SubCell"/>
</dbReference>
<evidence type="ECO:0000256" key="4">
    <source>
        <dbReference type="ARBA" id="ARBA00022679"/>
    </source>
</evidence>
<reference evidence="9 10" key="1">
    <citation type="submission" date="2020-08" db="EMBL/GenBank/DDBJ databases">
        <title>Genomic Encyclopedia of Type Strains, Phase IV (KMG-V): Genome sequencing to study the core and pangenomes of soil and plant-associated prokaryotes.</title>
        <authorList>
            <person name="Whitman W."/>
        </authorList>
    </citation>
    <scope>NUCLEOTIDE SEQUENCE [LARGE SCALE GENOMIC DNA]</scope>
    <source>
        <strain evidence="9 10">M8US30</strain>
    </source>
</reference>
<dbReference type="Proteomes" id="UP000569092">
    <property type="component" value="Unassembled WGS sequence"/>
</dbReference>
<evidence type="ECO:0000256" key="6">
    <source>
        <dbReference type="ARBA" id="ARBA00022989"/>
    </source>
</evidence>
<keyword evidence="2" id="KW-1003">Cell membrane</keyword>
<evidence type="ECO:0000256" key="8">
    <source>
        <dbReference type="SAM" id="Phobius"/>
    </source>
</evidence>
<feature type="transmembrane region" description="Helical" evidence="8">
    <location>
        <begin position="306"/>
        <end position="323"/>
    </location>
</feature>
<dbReference type="InterPro" id="IPR050297">
    <property type="entry name" value="LipidA_mod_glycosyltrf_83"/>
</dbReference>
<gene>
    <name evidence="9" type="ORF">HDF10_002918</name>
</gene>
<evidence type="ECO:0000313" key="10">
    <source>
        <dbReference type="Proteomes" id="UP000569092"/>
    </source>
</evidence>